<dbReference type="PANTHER" id="PTHR31252">
    <property type="entry name" value="DUF4419 DOMAIN-CONTAINING PROTEIN"/>
    <property type="match status" value="1"/>
</dbReference>
<evidence type="ECO:0008006" key="4">
    <source>
        <dbReference type="Google" id="ProtNLM"/>
    </source>
</evidence>
<dbReference type="EMBL" id="CP058937">
    <property type="protein sequence ID" value="QLI73533.1"/>
    <property type="molecule type" value="Genomic_DNA"/>
</dbReference>
<dbReference type="PANTHER" id="PTHR31252:SF11">
    <property type="entry name" value="DUF4419 DOMAIN-CONTAINING PROTEIN"/>
    <property type="match status" value="1"/>
</dbReference>
<name>A0A7D5V451_9HYPO</name>
<dbReference type="Proteomes" id="UP000510686">
    <property type="component" value="Chromosome 6"/>
</dbReference>
<dbReference type="OrthoDB" id="9978173at2759"/>
<reference evidence="2 3" key="1">
    <citation type="submission" date="2020-07" db="EMBL/GenBank/DDBJ databases">
        <title>Telomere length de novo assembly of all 7 chromosomes of the fungus, Metarhizium brunneum, using a novel assembly pipeline.</title>
        <authorList>
            <person name="Saud z."/>
            <person name="Kortsinoglou A."/>
            <person name="Kouvelis V.N."/>
            <person name="Butt T.M."/>
        </authorList>
    </citation>
    <scope>NUCLEOTIDE SEQUENCE [LARGE SCALE GENOMIC DNA]</scope>
    <source>
        <strain evidence="2 3">4556</strain>
    </source>
</reference>
<keyword evidence="3" id="KW-1185">Reference proteome</keyword>
<evidence type="ECO:0000313" key="2">
    <source>
        <dbReference type="EMBL" id="QLI73533.1"/>
    </source>
</evidence>
<dbReference type="InterPro" id="IPR025533">
    <property type="entry name" value="DUF4419"/>
</dbReference>
<evidence type="ECO:0000313" key="3">
    <source>
        <dbReference type="Proteomes" id="UP000510686"/>
    </source>
</evidence>
<feature type="compositionally biased region" description="Basic residues" evidence="1">
    <location>
        <begin position="389"/>
        <end position="403"/>
    </location>
</feature>
<feature type="compositionally biased region" description="Polar residues" evidence="1">
    <location>
        <begin position="406"/>
        <end position="415"/>
    </location>
</feature>
<dbReference type="AlphaFoldDB" id="A0A7D5V451"/>
<dbReference type="GeneID" id="26245803"/>
<sequence length="421" mass="47643">MPAILHLQSPSSPPAVGTSQDRPRSVALDLIPDRAKSWRVLHTSVSDADDGTVVPHSNGFVWTVLRAWQQDQHLELRPDDVWLSVLTQFSFYLNGENRSEALRDRFVNHAGRRRLEIAYPHCQTVEQVDVPAMTQRFVDMIREHLGQNYSRSRLPRYHERIFGYAAILGCSFPSVTLHGEREDWVDLLGRMARLAEFDTSGNDMDNEGNGADSESRCRPMVQWSRALTVVVEFMVASFDRPNDERVHDFWRRACHSVGSEASGEPSTMSGWLTAFCWWRADGAAQRAYSDSELAELEQLRGHGPRLKLGAVEFPIINQEEIPSAYTEASITFHLADGKKLATVLTAGSKGARLLDKQGSAVQPFSCWWLLTHEKKGLWRISQREPLVVKRKGARAGDKRKRPRATASVQPSQQRKMTLDEQ</sequence>
<organism evidence="2 3">
    <name type="scientific">Metarhizium brunneum</name>
    <dbReference type="NCBI Taxonomy" id="500148"/>
    <lineage>
        <taxon>Eukaryota</taxon>
        <taxon>Fungi</taxon>
        <taxon>Dikarya</taxon>
        <taxon>Ascomycota</taxon>
        <taxon>Pezizomycotina</taxon>
        <taxon>Sordariomycetes</taxon>
        <taxon>Hypocreomycetidae</taxon>
        <taxon>Hypocreales</taxon>
        <taxon>Clavicipitaceae</taxon>
        <taxon>Metarhizium</taxon>
    </lineage>
</organism>
<proteinExistence type="predicted"/>
<evidence type="ECO:0000256" key="1">
    <source>
        <dbReference type="SAM" id="MobiDB-lite"/>
    </source>
</evidence>
<dbReference type="Pfam" id="PF14388">
    <property type="entry name" value="DUF4419"/>
    <property type="match status" value="2"/>
</dbReference>
<accession>A0A7D5V451</accession>
<gene>
    <name evidence="2" type="ORF">G6M90_00g105660</name>
</gene>
<protein>
    <recommendedName>
        <fullName evidence="4">DUF4419 domain-containing protein</fullName>
    </recommendedName>
</protein>
<dbReference type="RefSeq" id="XP_065987687.1">
    <property type="nucleotide sequence ID" value="XM_066131680.1"/>
</dbReference>
<feature type="region of interest" description="Disordered" evidence="1">
    <location>
        <begin position="1"/>
        <end position="23"/>
    </location>
</feature>
<dbReference type="KEGG" id="mbrn:26245803"/>
<feature type="region of interest" description="Disordered" evidence="1">
    <location>
        <begin position="389"/>
        <end position="421"/>
    </location>
</feature>